<comment type="caution">
    <text evidence="3">The sequence shown here is derived from an EMBL/GenBank/DDBJ whole genome shotgun (WGS) entry which is preliminary data.</text>
</comment>
<dbReference type="Gene3D" id="3.10.620.30">
    <property type="match status" value="1"/>
</dbReference>
<dbReference type="InterPro" id="IPR052901">
    <property type="entry name" value="Bact_TGase-like"/>
</dbReference>
<dbReference type="EMBL" id="CAMAPC010000012">
    <property type="protein sequence ID" value="CAH9062262.1"/>
    <property type="molecule type" value="Genomic_DNA"/>
</dbReference>
<feature type="domain" description="Transglutaminase-like" evidence="2">
    <location>
        <begin position="388"/>
        <end position="459"/>
    </location>
</feature>
<feature type="transmembrane region" description="Helical" evidence="1">
    <location>
        <begin position="152"/>
        <end position="171"/>
    </location>
</feature>
<gene>
    <name evidence="3" type="primary">tgpA</name>
    <name evidence="3" type="ORF">PSECIP111854_02977</name>
</gene>
<evidence type="ECO:0000256" key="1">
    <source>
        <dbReference type="SAM" id="Phobius"/>
    </source>
</evidence>
<dbReference type="InterPro" id="IPR002931">
    <property type="entry name" value="Transglutaminase-like"/>
</dbReference>
<dbReference type="PANTHER" id="PTHR42736:SF1">
    <property type="entry name" value="PROTEIN-GLUTAMINE GAMMA-GLUTAMYLTRANSFERASE"/>
    <property type="match status" value="1"/>
</dbReference>
<dbReference type="EC" id="2.3.2.13" evidence="3"/>
<dbReference type="InterPro" id="IPR021878">
    <property type="entry name" value="TgpA_N"/>
</dbReference>
<feature type="transmembrane region" description="Helical" evidence="1">
    <location>
        <begin position="53"/>
        <end position="86"/>
    </location>
</feature>
<evidence type="ECO:0000313" key="3">
    <source>
        <dbReference type="EMBL" id="CAH9062262.1"/>
    </source>
</evidence>
<dbReference type="InterPro" id="IPR038765">
    <property type="entry name" value="Papain-like_cys_pep_sf"/>
</dbReference>
<dbReference type="Pfam" id="PF11992">
    <property type="entry name" value="TgpA_N"/>
    <property type="match status" value="1"/>
</dbReference>
<proteinExistence type="predicted"/>
<evidence type="ECO:0000259" key="2">
    <source>
        <dbReference type="SMART" id="SM00460"/>
    </source>
</evidence>
<dbReference type="AlphaFoldDB" id="A0A9W4VTR3"/>
<dbReference type="Proteomes" id="UP001152467">
    <property type="component" value="Unassembled WGS sequence"/>
</dbReference>
<dbReference type="Pfam" id="PF01841">
    <property type="entry name" value="Transglut_core"/>
    <property type="match status" value="1"/>
</dbReference>
<sequence>MSINALLITLCYLLLTLLPIAKFGTPFNTLMVLLALWHGLLIVKKQTGVRNSILNGIAIIGMAITVVSIGLHSTVSIFVALLLLACQLKVLQAKTTSQWRQILVLNFFTLPCIFLFSQSLYIALLVMIMLGLNLSFMLQLQKVGSFKAVSRFVFSKMILSCVLSIFLLLFLPKLPAFWQLPGPQLAKTGLSENVSPFSIAQLSQSDELAFRAVFASERLQQSQAPLYWRAIIHNKFDGKQWTIANFQKAAADLQKNIQSEPYTVIAEPSNTPWLYALDLATSPTTDVQSNPYGTLYRTNKLSSTFEYIVEPANDDIITNISGWQYRINTALPKNVNPKAQNLAKQWGQSSNTTAQFISLMRRYFQDQGFSYTLTPQVATSEHMIDQFLFEYKSGFCGHYASTAAMMMRSAGIPARLISGYLGAEYNQEQGYYSVYQYDAHAWVEYFVPNEGWKRIDPTAWVSPQRLLGSLSQYQPLANEFQSNLGISLAAWSGFPAINWLRLQLEQIDYQWTRWVLNFDQQKQSSLLKSLFGDNAKQLSGIIVIILLCIIFCALFFYAQYKKVIKEPLVIRLYRQLIALSQDDLSHTPPKKAIVILQQQFAQDTSALAQFYADFAANRYQGKTFGKDQSEHAKKLINSIKTKSKRKI</sequence>
<name>A0A9W4VTR3_9GAMM</name>
<dbReference type="SMART" id="SM00460">
    <property type="entry name" value="TGc"/>
    <property type="match status" value="1"/>
</dbReference>
<keyword evidence="3" id="KW-0012">Acyltransferase</keyword>
<feature type="transmembrane region" description="Helical" evidence="1">
    <location>
        <begin position="122"/>
        <end position="140"/>
    </location>
</feature>
<reference evidence="3" key="1">
    <citation type="submission" date="2022-07" db="EMBL/GenBank/DDBJ databases">
        <authorList>
            <person name="Criscuolo A."/>
        </authorList>
    </citation>
    <scope>NUCLEOTIDE SEQUENCE</scope>
    <source>
        <strain evidence="3">CIP111854</strain>
    </source>
</reference>
<evidence type="ECO:0000313" key="4">
    <source>
        <dbReference type="Proteomes" id="UP001152467"/>
    </source>
</evidence>
<keyword evidence="1" id="KW-1133">Transmembrane helix</keyword>
<dbReference type="SUPFAM" id="SSF54001">
    <property type="entry name" value="Cysteine proteinases"/>
    <property type="match status" value="1"/>
</dbReference>
<protein>
    <submittedName>
        <fullName evidence="3">Protein-glutamine gamma-glutamyltransferase</fullName>
        <ecNumber evidence="3">2.3.2.13</ecNumber>
    </submittedName>
</protein>
<dbReference type="PANTHER" id="PTHR42736">
    <property type="entry name" value="PROTEIN-GLUTAMINE GAMMA-GLUTAMYLTRANSFERASE"/>
    <property type="match status" value="1"/>
</dbReference>
<feature type="transmembrane region" description="Helical" evidence="1">
    <location>
        <begin position="538"/>
        <end position="558"/>
    </location>
</feature>
<keyword evidence="1" id="KW-0812">Transmembrane</keyword>
<organism evidence="3 4">
    <name type="scientific">Pseudoalteromonas holothuriae</name>
    <dbReference type="NCBI Taxonomy" id="2963714"/>
    <lineage>
        <taxon>Bacteria</taxon>
        <taxon>Pseudomonadati</taxon>
        <taxon>Pseudomonadota</taxon>
        <taxon>Gammaproteobacteria</taxon>
        <taxon>Alteromonadales</taxon>
        <taxon>Pseudoalteromonadaceae</taxon>
        <taxon>Pseudoalteromonas</taxon>
    </lineage>
</organism>
<keyword evidence="4" id="KW-1185">Reference proteome</keyword>
<dbReference type="RefSeq" id="WP_261626730.1">
    <property type="nucleotide sequence ID" value="NZ_CAMAPC010000012.1"/>
</dbReference>
<dbReference type="GO" id="GO:0003810">
    <property type="term" value="F:protein-glutamine gamma-glutamyltransferase activity"/>
    <property type="evidence" value="ECO:0007669"/>
    <property type="project" value="UniProtKB-EC"/>
</dbReference>
<keyword evidence="1" id="KW-0472">Membrane</keyword>
<accession>A0A9W4VTR3</accession>
<keyword evidence="3" id="KW-0808">Transferase</keyword>